<dbReference type="OrthoDB" id="9773582at2"/>
<organism evidence="3 4">
    <name type="scientific">Hallella colorans</name>
    <dbReference type="NCBI Taxonomy" id="1703337"/>
    <lineage>
        <taxon>Bacteria</taxon>
        <taxon>Pseudomonadati</taxon>
        <taxon>Bacteroidota</taxon>
        <taxon>Bacteroidia</taxon>
        <taxon>Bacteroidales</taxon>
        <taxon>Prevotellaceae</taxon>
        <taxon>Hallella</taxon>
    </lineage>
</organism>
<dbReference type="SMART" id="SM00014">
    <property type="entry name" value="acidPPc"/>
    <property type="match status" value="1"/>
</dbReference>
<evidence type="ECO:0000259" key="2">
    <source>
        <dbReference type="SMART" id="SM00014"/>
    </source>
</evidence>
<dbReference type="AlphaFoldDB" id="A0A2U0U725"/>
<dbReference type="Proteomes" id="UP000245870">
    <property type="component" value="Unassembled WGS sequence"/>
</dbReference>
<name>A0A2U0U725_9BACT</name>
<dbReference type="PANTHER" id="PTHR14969">
    <property type="entry name" value="SPHINGOSINE-1-PHOSPHATE PHOSPHOHYDROLASE"/>
    <property type="match status" value="1"/>
</dbReference>
<sequence>MTTRLGILSFLCVLSLSLHAQKPYRGDGADDWLRFVPVASTYALKVSGVRSASSWKRLAVNSALAYALSSGVTWGLKCAVRERRPDWTDRRSFPSGHTSAAFAGATILDKEYRHVSPWISVAGYAVATGVAVDRVARHRHHWHDVVAGASIGVGGTLLGYWIGDKLTGEGCRYGVGVGAEGVALVIHL</sequence>
<dbReference type="EMBL" id="QENY01000012">
    <property type="protein sequence ID" value="PVX53455.1"/>
    <property type="molecule type" value="Genomic_DNA"/>
</dbReference>
<accession>A0A2U0U725</accession>
<comment type="caution">
    <text evidence="3">The sequence shown here is derived from an EMBL/GenBank/DDBJ whole genome shotgun (WGS) entry which is preliminary data.</text>
</comment>
<protein>
    <submittedName>
        <fullName evidence="3">PAP2 superfamily protein</fullName>
    </submittedName>
</protein>
<keyword evidence="4" id="KW-1185">Reference proteome</keyword>
<reference evidence="3 4" key="1">
    <citation type="submission" date="2018-05" db="EMBL/GenBank/DDBJ databases">
        <title>Genomic Encyclopedia of Type Strains, Phase IV (KMG-IV): sequencing the most valuable type-strain genomes for metagenomic binning, comparative biology and taxonomic classification.</title>
        <authorList>
            <person name="Goeker M."/>
        </authorList>
    </citation>
    <scope>NUCLEOTIDE SEQUENCE [LARGE SCALE GENOMIC DNA]</scope>
    <source>
        <strain evidence="3 4">DSM 100333</strain>
    </source>
</reference>
<proteinExistence type="predicted"/>
<keyword evidence="1" id="KW-0732">Signal</keyword>
<evidence type="ECO:0000313" key="4">
    <source>
        <dbReference type="Proteomes" id="UP000245870"/>
    </source>
</evidence>
<dbReference type="InterPro" id="IPR036938">
    <property type="entry name" value="PAP2/HPO_sf"/>
</dbReference>
<evidence type="ECO:0000313" key="3">
    <source>
        <dbReference type="EMBL" id="PVX53455.1"/>
    </source>
</evidence>
<evidence type="ECO:0000256" key="1">
    <source>
        <dbReference type="SAM" id="SignalP"/>
    </source>
</evidence>
<dbReference type="Gene3D" id="1.20.144.10">
    <property type="entry name" value="Phosphatidic acid phosphatase type 2/haloperoxidase"/>
    <property type="match status" value="1"/>
</dbReference>
<dbReference type="RefSeq" id="WP_116616723.1">
    <property type="nucleotide sequence ID" value="NZ_CAMQYP010000002.1"/>
</dbReference>
<dbReference type="SUPFAM" id="SSF48317">
    <property type="entry name" value="Acid phosphatase/Vanadium-dependent haloperoxidase"/>
    <property type="match status" value="1"/>
</dbReference>
<gene>
    <name evidence="3" type="ORF">C7379_11236</name>
</gene>
<dbReference type="PANTHER" id="PTHR14969:SF13">
    <property type="entry name" value="AT30094P"/>
    <property type="match status" value="1"/>
</dbReference>
<dbReference type="Pfam" id="PF01569">
    <property type="entry name" value="PAP2"/>
    <property type="match status" value="1"/>
</dbReference>
<feature type="signal peptide" evidence="1">
    <location>
        <begin position="1"/>
        <end position="20"/>
    </location>
</feature>
<dbReference type="InterPro" id="IPR000326">
    <property type="entry name" value="PAP2/HPO"/>
</dbReference>
<feature type="domain" description="Phosphatidic acid phosphatase type 2/haloperoxidase" evidence="2">
    <location>
        <begin position="60"/>
        <end position="160"/>
    </location>
</feature>
<feature type="chain" id="PRO_5015694784" evidence="1">
    <location>
        <begin position="21"/>
        <end position="188"/>
    </location>
</feature>